<dbReference type="InterPro" id="IPR051606">
    <property type="entry name" value="Polyketide_Oxido-like"/>
</dbReference>
<dbReference type="InterPro" id="IPR016040">
    <property type="entry name" value="NAD(P)-bd_dom"/>
</dbReference>
<keyword evidence="4" id="KW-1185">Reference proteome</keyword>
<evidence type="ECO:0000259" key="1">
    <source>
        <dbReference type="Pfam" id="PF13460"/>
    </source>
</evidence>
<feature type="domain" description="NAD(P)-binding" evidence="1">
    <location>
        <begin position="8"/>
        <end position="199"/>
    </location>
</feature>
<name>A0AAJ1VNY8_9LACO</name>
<dbReference type="EMBL" id="CP029684">
    <property type="protein sequence ID" value="QAS69885.1"/>
    <property type="molecule type" value="Genomic_DNA"/>
</dbReference>
<protein>
    <submittedName>
        <fullName evidence="3">NAD(P)H-binding protein</fullName>
    </submittedName>
    <submittedName>
        <fullName evidence="2">Rrf2 family transcriptional regulator</fullName>
    </submittedName>
</protein>
<reference evidence="2" key="2">
    <citation type="submission" date="2019-01" db="EMBL/GenBank/DDBJ databases">
        <title>Oenococcus sicerae UCMA17102.</title>
        <authorList>
            <person name="Cousin F.J."/>
            <person name="Le Guellec R."/>
            <person name="Cretenet M."/>
        </authorList>
    </citation>
    <scope>NUCLEOTIDE SEQUENCE</scope>
    <source>
        <strain evidence="2">UCMA17102</strain>
    </source>
</reference>
<proteinExistence type="predicted"/>
<dbReference type="RefSeq" id="WP_128686359.1">
    <property type="nucleotide sequence ID" value="NZ_CP029684.2"/>
</dbReference>
<accession>A0AAJ1VNY8</accession>
<evidence type="ECO:0000313" key="4">
    <source>
        <dbReference type="Proteomes" id="UP000286907"/>
    </source>
</evidence>
<reference evidence="3 4" key="1">
    <citation type="journal article" date="2019" name="Syst. Appl. Microbiol.">
        <title>Oenococcus sicerae sp. nov., isolated from French cider.</title>
        <authorList>
            <person name="Cousin F.J."/>
            <person name="Le Guellec R."/>
            <person name="Chagnot C."/>
            <person name="Goux D."/>
            <person name="Dalmasso M."/>
            <person name="Laplace J.M."/>
            <person name="Cretenet M."/>
        </authorList>
    </citation>
    <scope>NUCLEOTIDE SEQUENCE [LARGE SCALE GENOMIC DNA]</scope>
    <source>
        <strain evidence="3 4">UCMA 15228</strain>
    </source>
</reference>
<reference evidence="3" key="3">
    <citation type="submission" date="2020-01" db="EMBL/GenBank/DDBJ databases">
        <authorList>
            <person name="Cousin F.J."/>
            <person name="Le Guellec R."/>
            <person name="Cretenet M."/>
        </authorList>
    </citation>
    <scope>NUCLEOTIDE SEQUENCE</scope>
    <source>
        <strain evidence="3">UCMA 15228</strain>
    </source>
</reference>
<dbReference type="InterPro" id="IPR036291">
    <property type="entry name" value="NAD(P)-bd_dom_sf"/>
</dbReference>
<dbReference type="Pfam" id="PF13460">
    <property type="entry name" value="NAD_binding_10"/>
    <property type="match status" value="1"/>
</dbReference>
<organism evidence="2 5">
    <name type="scientific">Oenococcus sicerae</name>
    <dbReference type="NCBI Taxonomy" id="2203724"/>
    <lineage>
        <taxon>Bacteria</taxon>
        <taxon>Bacillati</taxon>
        <taxon>Bacillota</taxon>
        <taxon>Bacilli</taxon>
        <taxon>Lactobacillales</taxon>
        <taxon>Lactobacillaceae</taxon>
        <taxon>Oenococcus</taxon>
    </lineage>
</organism>
<dbReference type="GO" id="GO:0016646">
    <property type="term" value="F:oxidoreductase activity, acting on the CH-NH group of donors, NAD or NADP as acceptor"/>
    <property type="evidence" value="ECO:0007669"/>
    <property type="project" value="TreeGrafter"/>
</dbReference>
<dbReference type="Proteomes" id="UP001167919">
    <property type="component" value="Unassembled WGS sequence"/>
</dbReference>
<dbReference type="PANTHER" id="PTHR43355">
    <property type="entry name" value="FLAVIN REDUCTASE (NADPH)"/>
    <property type="match status" value="1"/>
</dbReference>
<sequence>MKIAIIAATGMAGRAVYKEAIDRGHDVTAFVRNRKKAIKLLGAGKFVKKSIYQIAAINLTEFDVVINAFADHENPINNLDALAHLIRIGRGLKTRFVFILGAASLKRKDDRLLYDVMSQLPNNESWIKEPRYGVDELYLLQHDDERLNWTAVSPQQEFVDGPKSSYMTGRDSLLYAADGKSHVTSGNIATAILNEVEEPRFLGQRFTIGDK</sequence>
<evidence type="ECO:0000313" key="3">
    <source>
        <dbReference type="EMBL" id="QAS69885.1"/>
    </source>
</evidence>
<evidence type="ECO:0000313" key="2">
    <source>
        <dbReference type="EMBL" id="MDN6900309.1"/>
    </source>
</evidence>
<dbReference type="AlphaFoldDB" id="A0AAJ1VNY8"/>
<dbReference type="Gene3D" id="3.40.50.720">
    <property type="entry name" value="NAD(P)-binding Rossmann-like Domain"/>
    <property type="match status" value="1"/>
</dbReference>
<gene>
    <name evidence="3" type="ORF">DLJ48_04775</name>
    <name evidence="2" type="ORF">EVC35_04710</name>
</gene>
<dbReference type="Proteomes" id="UP000286907">
    <property type="component" value="Chromosome"/>
</dbReference>
<dbReference type="SUPFAM" id="SSF51735">
    <property type="entry name" value="NAD(P)-binding Rossmann-fold domains"/>
    <property type="match status" value="1"/>
</dbReference>
<evidence type="ECO:0000313" key="5">
    <source>
        <dbReference type="Proteomes" id="UP001167919"/>
    </source>
</evidence>
<dbReference type="PANTHER" id="PTHR43355:SF2">
    <property type="entry name" value="FLAVIN REDUCTASE (NADPH)"/>
    <property type="match status" value="1"/>
</dbReference>
<dbReference type="EMBL" id="SDWY01000002">
    <property type="protein sequence ID" value="MDN6900309.1"/>
    <property type="molecule type" value="Genomic_DNA"/>
</dbReference>